<protein>
    <recommendedName>
        <fullName evidence="2">Transcriptional regulator SutA RNAP-binding domain-containing protein</fullName>
    </recommendedName>
</protein>
<sequence>MKPVRSKKDMQSELEAQVQAFVASGGNINQVERGKSGLDHEKPWINPFKSGETEKSPPRTPVPDVIAAIDARKSPKKNKPKRRSKPTKKWILDDFGEPVRWVWSDES</sequence>
<feature type="compositionally biased region" description="Basic and acidic residues" evidence="1">
    <location>
        <begin position="32"/>
        <end position="43"/>
    </location>
</feature>
<feature type="compositionally biased region" description="Basic residues" evidence="1">
    <location>
        <begin position="74"/>
        <end position="88"/>
    </location>
</feature>
<dbReference type="Pfam" id="PF20661">
    <property type="entry name" value="SutA-RBD"/>
    <property type="match status" value="1"/>
</dbReference>
<dbReference type="RefSeq" id="WP_132702075.1">
    <property type="nucleotide sequence ID" value="NZ_SLZR01000010.1"/>
</dbReference>
<comment type="caution">
    <text evidence="3">The sequence shown here is derived from an EMBL/GenBank/DDBJ whole genome shotgun (WGS) entry which is preliminary data.</text>
</comment>
<reference evidence="3 4" key="1">
    <citation type="submission" date="2019-03" db="EMBL/GenBank/DDBJ databases">
        <title>Genomic Encyclopedia of Archaeal and Bacterial Type Strains, Phase II (KMG-II): from individual species to whole genera.</title>
        <authorList>
            <person name="Goeker M."/>
        </authorList>
    </citation>
    <scope>NUCLEOTIDE SEQUENCE [LARGE SCALE GENOMIC DNA]</scope>
    <source>
        <strain evidence="3 4">DSM 15388</strain>
    </source>
</reference>
<name>A0A4R3I7S1_9GAMM</name>
<dbReference type="InterPro" id="IPR049191">
    <property type="entry name" value="SutA_RBD"/>
</dbReference>
<dbReference type="AlphaFoldDB" id="A0A4R3I7S1"/>
<proteinExistence type="predicted"/>
<evidence type="ECO:0000259" key="2">
    <source>
        <dbReference type="Pfam" id="PF20661"/>
    </source>
</evidence>
<feature type="region of interest" description="Disordered" evidence="1">
    <location>
        <begin position="25"/>
        <end position="89"/>
    </location>
</feature>
<evidence type="ECO:0000313" key="3">
    <source>
        <dbReference type="EMBL" id="TCS40181.1"/>
    </source>
</evidence>
<dbReference type="EMBL" id="SLZR01000010">
    <property type="protein sequence ID" value="TCS40181.1"/>
    <property type="molecule type" value="Genomic_DNA"/>
</dbReference>
<accession>A0A4R3I7S1</accession>
<evidence type="ECO:0000313" key="4">
    <source>
        <dbReference type="Proteomes" id="UP000295793"/>
    </source>
</evidence>
<keyword evidence="4" id="KW-1185">Reference proteome</keyword>
<feature type="domain" description="Transcriptional regulator SutA RNAP-binding" evidence="2">
    <location>
        <begin position="6"/>
        <end position="38"/>
    </location>
</feature>
<dbReference type="Proteomes" id="UP000295793">
    <property type="component" value="Unassembled WGS sequence"/>
</dbReference>
<dbReference type="OrthoDB" id="6077921at2"/>
<gene>
    <name evidence="3" type="ORF">BCF53_110103</name>
</gene>
<organism evidence="3 4">
    <name type="scientific">Reinekea marinisedimentorum</name>
    <dbReference type="NCBI Taxonomy" id="230495"/>
    <lineage>
        <taxon>Bacteria</taxon>
        <taxon>Pseudomonadati</taxon>
        <taxon>Pseudomonadota</taxon>
        <taxon>Gammaproteobacteria</taxon>
        <taxon>Oceanospirillales</taxon>
        <taxon>Saccharospirillaceae</taxon>
        <taxon>Reinekea</taxon>
    </lineage>
</organism>
<evidence type="ECO:0000256" key="1">
    <source>
        <dbReference type="SAM" id="MobiDB-lite"/>
    </source>
</evidence>